<dbReference type="AlphaFoldDB" id="A0AAD8GUN0"/>
<dbReference type="SMART" id="SM00579">
    <property type="entry name" value="FBD"/>
    <property type="match status" value="2"/>
</dbReference>
<dbReference type="Pfam" id="PF00646">
    <property type="entry name" value="F-box"/>
    <property type="match status" value="1"/>
</dbReference>
<dbReference type="Pfam" id="PF08387">
    <property type="entry name" value="FBD"/>
    <property type="match status" value="2"/>
</dbReference>
<dbReference type="InterPro" id="IPR055411">
    <property type="entry name" value="LRR_FXL15/At3g58940/PEG3-like"/>
</dbReference>
<comment type="similarity">
    <text evidence="1">Belongs to the metallo-dependent hydrolases superfamily. Adenosine and AMP deaminases family.</text>
</comment>
<evidence type="ECO:0000259" key="2">
    <source>
        <dbReference type="PROSITE" id="PS50181"/>
    </source>
</evidence>
<dbReference type="PANTHER" id="PTHR34145">
    <property type="entry name" value="OS02G0105600 PROTEIN"/>
    <property type="match status" value="1"/>
</dbReference>
<evidence type="ECO:0000313" key="4">
    <source>
        <dbReference type="Proteomes" id="UP001237642"/>
    </source>
</evidence>
<evidence type="ECO:0000313" key="3">
    <source>
        <dbReference type="EMBL" id="KAK1355655.1"/>
    </source>
</evidence>
<dbReference type="CDD" id="cd22160">
    <property type="entry name" value="F-box_AtFBL13-like"/>
    <property type="match status" value="1"/>
</dbReference>
<dbReference type="Pfam" id="PF19326">
    <property type="entry name" value="AMP_deaminase"/>
    <property type="match status" value="1"/>
</dbReference>
<dbReference type="Proteomes" id="UP001237642">
    <property type="component" value="Unassembled WGS sequence"/>
</dbReference>
<feature type="domain" description="F-box" evidence="2">
    <location>
        <begin position="14"/>
        <end position="71"/>
    </location>
</feature>
<dbReference type="InterPro" id="IPR053772">
    <property type="entry name" value="At1g61320/At1g61330-like"/>
</dbReference>
<proteinExistence type="inferred from homology"/>
<protein>
    <recommendedName>
        <fullName evidence="2">F-box domain-containing protein</fullName>
    </recommendedName>
</protein>
<keyword evidence="4" id="KW-1185">Reference proteome</keyword>
<dbReference type="SUPFAM" id="SSF52047">
    <property type="entry name" value="RNI-like"/>
    <property type="match status" value="2"/>
</dbReference>
<dbReference type="SUPFAM" id="SSF81383">
    <property type="entry name" value="F-box domain"/>
    <property type="match status" value="1"/>
</dbReference>
<accession>A0AAD8GUN0</accession>
<dbReference type="EMBL" id="JAUIZM010000011">
    <property type="protein sequence ID" value="KAK1355655.1"/>
    <property type="molecule type" value="Genomic_DNA"/>
</dbReference>
<evidence type="ECO:0000256" key="1">
    <source>
        <dbReference type="ARBA" id="ARBA00006676"/>
    </source>
</evidence>
<name>A0AAD8GUN0_9APIA</name>
<organism evidence="3 4">
    <name type="scientific">Heracleum sosnowskyi</name>
    <dbReference type="NCBI Taxonomy" id="360622"/>
    <lineage>
        <taxon>Eukaryota</taxon>
        <taxon>Viridiplantae</taxon>
        <taxon>Streptophyta</taxon>
        <taxon>Embryophyta</taxon>
        <taxon>Tracheophyta</taxon>
        <taxon>Spermatophyta</taxon>
        <taxon>Magnoliopsida</taxon>
        <taxon>eudicotyledons</taxon>
        <taxon>Gunneridae</taxon>
        <taxon>Pentapetalae</taxon>
        <taxon>asterids</taxon>
        <taxon>campanulids</taxon>
        <taxon>Apiales</taxon>
        <taxon>Apiaceae</taxon>
        <taxon>Apioideae</taxon>
        <taxon>apioid superclade</taxon>
        <taxon>Tordylieae</taxon>
        <taxon>Tordyliinae</taxon>
        <taxon>Heracleum</taxon>
    </lineage>
</organism>
<dbReference type="Gene3D" id="3.20.20.140">
    <property type="entry name" value="Metal-dependent hydrolases"/>
    <property type="match status" value="1"/>
</dbReference>
<dbReference type="PANTHER" id="PTHR34145:SF28">
    <property type="entry name" value="F-BOX DOMAIN-CONTAINING PROTEIN"/>
    <property type="match status" value="1"/>
</dbReference>
<dbReference type="InterPro" id="IPR006329">
    <property type="entry name" value="AMPD"/>
</dbReference>
<dbReference type="PROSITE" id="PS50181">
    <property type="entry name" value="FBOX"/>
    <property type="match status" value="1"/>
</dbReference>
<gene>
    <name evidence="3" type="ORF">POM88_048911</name>
</gene>
<dbReference type="Pfam" id="PF24758">
    <property type="entry name" value="LRR_At5g56370"/>
    <property type="match status" value="1"/>
</dbReference>
<reference evidence="3" key="1">
    <citation type="submission" date="2023-02" db="EMBL/GenBank/DDBJ databases">
        <title>Genome of toxic invasive species Heracleum sosnowskyi carries increased number of genes despite the absence of recent whole-genome duplications.</title>
        <authorList>
            <person name="Schelkunov M."/>
            <person name="Shtratnikova V."/>
            <person name="Makarenko M."/>
            <person name="Klepikova A."/>
            <person name="Omelchenko D."/>
            <person name="Novikova G."/>
            <person name="Obukhova E."/>
            <person name="Bogdanov V."/>
            <person name="Penin A."/>
            <person name="Logacheva M."/>
        </authorList>
    </citation>
    <scope>NUCLEOTIDE SEQUENCE</scope>
    <source>
        <strain evidence="3">Hsosn_3</strain>
        <tissue evidence="3">Leaf</tissue>
    </source>
</reference>
<comment type="caution">
    <text evidence="3">The sequence shown here is derived from an EMBL/GenBank/DDBJ whole genome shotgun (WGS) entry which is preliminary data.</text>
</comment>
<dbReference type="InterPro" id="IPR006566">
    <property type="entry name" value="FBD"/>
</dbReference>
<dbReference type="GO" id="GO:0003876">
    <property type="term" value="F:AMP deaminase activity"/>
    <property type="evidence" value="ECO:0007669"/>
    <property type="project" value="InterPro"/>
</dbReference>
<reference evidence="3" key="2">
    <citation type="submission" date="2023-05" db="EMBL/GenBank/DDBJ databases">
        <authorList>
            <person name="Schelkunov M.I."/>
        </authorList>
    </citation>
    <scope>NUCLEOTIDE SEQUENCE</scope>
    <source>
        <strain evidence="3">Hsosn_3</strain>
        <tissue evidence="3">Leaf</tissue>
    </source>
</reference>
<dbReference type="InterPro" id="IPR001810">
    <property type="entry name" value="F-box_dom"/>
</dbReference>
<sequence length="855" mass="97465">MAQSSMRKMCRVKKDRISDLPQNIQETILGFLPTEDAVRTSILSKKWRYCWTMIPRLIFDYGLVNRLMRKLIKPGDPELRTHKFVTVINKVLLLHSGPILEFSLCFPNELYLLNEFCKNQIIHEYIDQWIPLFSRKGIKQLTLHESSDLEDFRAHDLSSLDLTHLTLLSVCFPYTPKHGRFTCLKNLKLVDATSNFGKSIFNCPVLEKLTLIICKGLFHTNFCAPNLKCLIQIYREITSEYSLVGLENLSEYSFLLSGYPIMQTETSNVVKVLNGVYKIKRFSIAMYFLKYLAAGGSPYRLSKPLSYLKTLNVSEMNFCDLSVVSCLLCLIRSAPNLCKLHIEADGNPEKVDNEENLKNYSIDDSEDCTIDHLEIVTFDGFRGRRAELELVRFLLGHSPLLKIMSIDHSGCIKRDDELTMAKEMLQYSRASSRAQVRRIKHPAVTAGKLLPLHLIGDGEAQILLTVLVDDRVKLLYESFQVTRATLQKLRELKGMTKVKLCLQSGKVWNLSSCDLCEIARNLVYHSGFSHVLKWISLLSRKGIKQLSIQDFSLPESNAHDFSSLGLTHLRLLSVWFPYTSTCGRFANLKILELVDATSKFGHSIFDCPVLEKLTLISCQGLFPHNFCAPNLRCLIQLYHSATPEYSLAGLENLEEFSFMLLKDFVELTFNVVIVPGGLHKIKKFTIARDFIKYLAEGGSPNRLPKPMPYLKAINISDIDFTVLSEVSCLIRSAPNLCQLHISDVEYAGEGDLEDYCIEDSADCTIHHLEIVSFSEFKGLRAELELVKFLLAHSLSLKTLFIHRHWSIKEGASALKITEEMLQYARASSSAQIKHLERPVEIIDNFDSELWSEYTF</sequence>
<dbReference type="GO" id="GO:0032264">
    <property type="term" value="P:IMP salvage"/>
    <property type="evidence" value="ECO:0007669"/>
    <property type="project" value="InterPro"/>
</dbReference>
<dbReference type="InterPro" id="IPR053781">
    <property type="entry name" value="F-box_AtFBL13-like"/>
</dbReference>
<dbReference type="InterPro" id="IPR036047">
    <property type="entry name" value="F-box-like_dom_sf"/>
</dbReference>